<dbReference type="Proteomes" id="UP000030689">
    <property type="component" value="Unassembled WGS sequence"/>
</dbReference>
<dbReference type="Gramene" id="ESQ34258">
    <property type="protein sequence ID" value="ESQ34258"/>
    <property type="gene ID" value="EUTSA_v10010040mg"/>
</dbReference>
<keyword evidence="1" id="KW-1133">Transmembrane helix</keyword>
<feature type="transmembrane region" description="Helical" evidence="1">
    <location>
        <begin position="26"/>
        <end position="44"/>
    </location>
</feature>
<keyword evidence="3" id="KW-1185">Reference proteome</keyword>
<dbReference type="AlphaFoldDB" id="V4L3D5"/>
<keyword evidence="1" id="KW-0472">Membrane</keyword>
<dbReference type="EMBL" id="KI517683">
    <property type="protein sequence ID" value="ESQ34258.1"/>
    <property type="molecule type" value="Genomic_DNA"/>
</dbReference>
<evidence type="ECO:0000313" key="2">
    <source>
        <dbReference type="EMBL" id="ESQ34258.1"/>
    </source>
</evidence>
<organism evidence="2 3">
    <name type="scientific">Eutrema salsugineum</name>
    <name type="common">Saltwater cress</name>
    <name type="synonym">Sisymbrium salsugineum</name>
    <dbReference type="NCBI Taxonomy" id="72664"/>
    <lineage>
        <taxon>Eukaryota</taxon>
        <taxon>Viridiplantae</taxon>
        <taxon>Streptophyta</taxon>
        <taxon>Embryophyta</taxon>
        <taxon>Tracheophyta</taxon>
        <taxon>Spermatophyta</taxon>
        <taxon>Magnoliopsida</taxon>
        <taxon>eudicotyledons</taxon>
        <taxon>Gunneridae</taxon>
        <taxon>Pentapetalae</taxon>
        <taxon>rosids</taxon>
        <taxon>malvids</taxon>
        <taxon>Brassicales</taxon>
        <taxon>Brassicaceae</taxon>
        <taxon>Eutremeae</taxon>
        <taxon>Eutrema</taxon>
    </lineage>
</organism>
<evidence type="ECO:0000313" key="3">
    <source>
        <dbReference type="Proteomes" id="UP000030689"/>
    </source>
</evidence>
<proteinExistence type="predicted"/>
<reference evidence="2 3" key="1">
    <citation type="journal article" date="2013" name="Front. Plant Sci.">
        <title>The Reference Genome of the Halophytic Plant Eutrema salsugineum.</title>
        <authorList>
            <person name="Yang R."/>
            <person name="Jarvis D.E."/>
            <person name="Chen H."/>
            <person name="Beilstein M.A."/>
            <person name="Grimwood J."/>
            <person name="Jenkins J."/>
            <person name="Shu S."/>
            <person name="Prochnik S."/>
            <person name="Xin M."/>
            <person name="Ma C."/>
            <person name="Schmutz J."/>
            <person name="Wing R.A."/>
            <person name="Mitchell-Olds T."/>
            <person name="Schumaker K.S."/>
            <person name="Wang X."/>
        </authorList>
    </citation>
    <scope>NUCLEOTIDE SEQUENCE [LARGE SCALE GENOMIC DNA]</scope>
</reference>
<evidence type="ECO:0000256" key="1">
    <source>
        <dbReference type="SAM" id="Phobius"/>
    </source>
</evidence>
<feature type="transmembrane region" description="Helical" evidence="1">
    <location>
        <begin position="50"/>
        <end position="71"/>
    </location>
</feature>
<keyword evidence="1" id="KW-0812">Transmembrane</keyword>
<protein>
    <submittedName>
        <fullName evidence="2">Uncharacterized protein</fullName>
    </submittedName>
</protein>
<name>V4L3D5_EUTSA</name>
<accession>V4L3D5</accession>
<dbReference type="KEGG" id="eus:EUTSA_v10010040mg"/>
<sequence>MAMSKTKKKTKVNVSGLAYMQKDIQTFFFSLRTVIVSIHFTNLLSDTGSVSLSLFGFALLPSSINICFFFLKYQEKPEPIRSLI</sequence>
<gene>
    <name evidence="2" type="ORF">EUTSA_v10010040mg</name>
</gene>